<organism evidence="2 3">
    <name type="scientific">Fragilariopsis cylindrus CCMP1102</name>
    <dbReference type="NCBI Taxonomy" id="635003"/>
    <lineage>
        <taxon>Eukaryota</taxon>
        <taxon>Sar</taxon>
        <taxon>Stramenopiles</taxon>
        <taxon>Ochrophyta</taxon>
        <taxon>Bacillariophyta</taxon>
        <taxon>Bacillariophyceae</taxon>
        <taxon>Bacillariophycidae</taxon>
        <taxon>Bacillariales</taxon>
        <taxon>Bacillariaceae</taxon>
        <taxon>Fragilariopsis</taxon>
    </lineage>
</organism>
<evidence type="ECO:0000313" key="2">
    <source>
        <dbReference type="EMBL" id="OEU11439.1"/>
    </source>
</evidence>
<proteinExistence type="predicted"/>
<gene>
    <name evidence="2" type="ORF">FRACYDRAFT_245164</name>
</gene>
<dbReference type="InParanoid" id="A0A1E7F040"/>
<evidence type="ECO:0000256" key="1">
    <source>
        <dbReference type="SAM" id="MobiDB-lite"/>
    </source>
</evidence>
<feature type="compositionally biased region" description="Low complexity" evidence="1">
    <location>
        <begin position="1"/>
        <end position="18"/>
    </location>
</feature>
<name>A0A1E7F040_9STRA</name>
<dbReference type="AlphaFoldDB" id="A0A1E7F040"/>
<dbReference type="KEGG" id="fcy:FRACYDRAFT_245164"/>
<evidence type="ECO:0000313" key="3">
    <source>
        <dbReference type="Proteomes" id="UP000095751"/>
    </source>
</evidence>
<keyword evidence="3" id="KW-1185">Reference proteome</keyword>
<feature type="region of interest" description="Disordered" evidence="1">
    <location>
        <begin position="1"/>
        <end position="30"/>
    </location>
</feature>
<sequence length="147" mass="16151">MIKPTTSTKSKSSTTNTKSKSKSKKGNHYNDVLEAVTKRLPKLKSPIDPSYSCGKNVQDLYFYDQTAYASALFARSALDAQYLLALDLDPINGVNGNINPLSIRELIAKRSLNELEQSYNTVSNEDIPNGIHHTTNMATVPSIVGVF</sequence>
<dbReference type="EMBL" id="KV784367">
    <property type="protein sequence ID" value="OEU11439.1"/>
    <property type="molecule type" value="Genomic_DNA"/>
</dbReference>
<reference evidence="2 3" key="1">
    <citation type="submission" date="2016-09" db="EMBL/GenBank/DDBJ databases">
        <title>Extensive genetic diversity and differential bi-allelic expression allows diatom success in the polar Southern Ocean.</title>
        <authorList>
            <consortium name="DOE Joint Genome Institute"/>
            <person name="Mock T."/>
            <person name="Otillar R.P."/>
            <person name="Strauss J."/>
            <person name="Dupont C."/>
            <person name="Frickenhaus S."/>
            <person name="Maumus F."/>
            <person name="Mcmullan M."/>
            <person name="Sanges R."/>
            <person name="Schmutz J."/>
            <person name="Toseland A."/>
            <person name="Valas R."/>
            <person name="Veluchamy A."/>
            <person name="Ward B.J."/>
            <person name="Allen A."/>
            <person name="Barry K."/>
            <person name="Falciatore A."/>
            <person name="Ferrante M."/>
            <person name="Fortunato A.E."/>
            <person name="Gloeckner G."/>
            <person name="Gruber A."/>
            <person name="Hipkin R."/>
            <person name="Janech M."/>
            <person name="Kroth P."/>
            <person name="Leese F."/>
            <person name="Lindquist E."/>
            <person name="Lyon B.R."/>
            <person name="Martin J."/>
            <person name="Mayer C."/>
            <person name="Parker M."/>
            <person name="Quesneville H."/>
            <person name="Raymond J."/>
            <person name="Uhlig C."/>
            <person name="Valentin K.U."/>
            <person name="Worden A.Z."/>
            <person name="Armbrust E.V."/>
            <person name="Bowler C."/>
            <person name="Green B."/>
            <person name="Moulton V."/>
            <person name="Van Oosterhout C."/>
            <person name="Grigoriev I."/>
        </authorList>
    </citation>
    <scope>NUCLEOTIDE SEQUENCE [LARGE SCALE GENOMIC DNA]</scope>
    <source>
        <strain evidence="2 3">CCMP1102</strain>
    </source>
</reference>
<protein>
    <submittedName>
        <fullName evidence="2">Uncharacterized protein</fullName>
    </submittedName>
</protein>
<accession>A0A1E7F040</accession>
<dbReference type="Proteomes" id="UP000095751">
    <property type="component" value="Unassembled WGS sequence"/>
</dbReference>